<evidence type="ECO:0000259" key="9">
    <source>
        <dbReference type="PROSITE" id="PS50113"/>
    </source>
</evidence>
<evidence type="ECO:0000256" key="6">
    <source>
        <dbReference type="SAM" id="Coils"/>
    </source>
</evidence>
<reference evidence="10 11" key="1">
    <citation type="submission" date="2020-01" db="EMBL/GenBank/DDBJ databases">
        <title>Genome analysis.</title>
        <authorList>
            <person name="Wu S."/>
            <person name="Wang G."/>
        </authorList>
    </citation>
    <scope>NUCLEOTIDE SEQUENCE [LARGE SCALE GENOMIC DNA]</scope>
    <source>
        <strain evidence="10 11">SYL130</strain>
    </source>
</reference>
<dbReference type="Pfam" id="PF13185">
    <property type="entry name" value="GAF_2"/>
    <property type="match status" value="1"/>
</dbReference>
<dbReference type="Gene3D" id="3.30.450.20">
    <property type="entry name" value="PAS domain"/>
    <property type="match status" value="3"/>
</dbReference>
<evidence type="ECO:0000313" key="10">
    <source>
        <dbReference type="EMBL" id="NCI51867.1"/>
    </source>
</evidence>
<dbReference type="InterPro" id="IPR035965">
    <property type="entry name" value="PAS-like_dom_sf"/>
</dbReference>
<comment type="catalytic activity">
    <reaction evidence="1">
        <text>ATP + protein L-histidine = ADP + protein N-phospho-L-histidine.</text>
        <dbReference type="EC" id="2.7.13.3"/>
    </reaction>
</comment>
<protein>
    <recommendedName>
        <fullName evidence="2">histidine kinase</fullName>
        <ecNumber evidence="2">2.7.13.3</ecNumber>
    </recommendedName>
</protein>
<dbReference type="Proteomes" id="UP000753802">
    <property type="component" value="Unassembled WGS sequence"/>
</dbReference>
<dbReference type="InterPro" id="IPR052162">
    <property type="entry name" value="Sensor_kinase/Photoreceptor"/>
</dbReference>
<dbReference type="PANTHER" id="PTHR43304">
    <property type="entry name" value="PHYTOCHROME-LIKE PROTEIN CPH1"/>
    <property type="match status" value="1"/>
</dbReference>
<feature type="domain" description="PAC" evidence="9">
    <location>
        <begin position="500"/>
        <end position="552"/>
    </location>
</feature>
<dbReference type="InterPro" id="IPR029016">
    <property type="entry name" value="GAF-like_dom_sf"/>
</dbReference>
<dbReference type="Gene3D" id="1.10.287.130">
    <property type="match status" value="1"/>
</dbReference>
<dbReference type="InterPro" id="IPR013655">
    <property type="entry name" value="PAS_fold_3"/>
</dbReference>
<dbReference type="PRINTS" id="PR00344">
    <property type="entry name" value="BCTRLSENSOR"/>
</dbReference>
<dbReference type="SMART" id="SM00091">
    <property type="entry name" value="PAS"/>
    <property type="match status" value="3"/>
</dbReference>
<dbReference type="SMART" id="SM00065">
    <property type="entry name" value="GAF"/>
    <property type="match status" value="1"/>
</dbReference>
<dbReference type="InterPro" id="IPR003018">
    <property type="entry name" value="GAF"/>
</dbReference>
<dbReference type="InterPro" id="IPR003661">
    <property type="entry name" value="HisK_dim/P_dom"/>
</dbReference>
<keyword evidence="6" id="KW-0175">Coiled coil</keyword>
<organism evidence="10 11">
    <name type="scientific">Sediminibacterium roseum</name>
    <dbReference type="NCBI Taxonomy" id="1978412"/>
    <lineage>
        <taxon>Bacteria</taxon>
        <taxon>Pseudomonadati</taxon>
        <taxon>Bacteroidota</taxon>
        <taxon>Chitinophagia</taxon>
        <taxon>Chitinophagales</taxon>
        <taxon>Chitinophagaceae</taxon>
        <taxon>Sediminibacterium</taxon>
    </lineage>
</organism>
<evidence type="ECO:0000313" key="11">
    <source>
        <dbReference type="Proteomes" id="UP000753802"/>
    </source>
</evidence>
<dbReference type="SMART" id="SM00387">
    <property type="entry name" value="HATPase_c"/>
    <property type="match status" value="1"/>
</dbReference>
<dbReference type="InterPro" id="IPR000014">
    <property type="entry name" value="PAS"/>
</dbReference>
<dbReference type="InterPro" id="IPR003594">
    <property type="entry name" value="HATPase_dom"/>
</dbReference>
<dbReference type="InterPro" id="IPR004358">
    <property type="entry name" value="Sig_transdc_His_kin-like_C"/>
</dbReference>
<dbReference type="CDD" id="cd00130">
    <property type="entry name" value="PAS"/>
    <property type="match status" value="3"/>
</dbReference>
<dbReference type="Pfam" id="PF00512">
    <property type="entry name" value="HisKA"/>
    <property type="match status" value="1"/>
</dbReference>
<evidence type="ECO:0000256" key="2">
    <source>
        <dbReference type="ARBA" id="ARBA00012438"/>
    </source>
</evidence>
<dbReference type="Pfam" id="PF13426">
    <property type="entry name" value="PAS_9"/>
    <property type="match status" value="1"/>
</dbReference>
<evidence type="ECO:0000259" key="8">
    <source>
        <dbReference type="PROSITE" id="PS50112"/>
    </source>
</evidence>
<dbReference type="Gene3D" id="3.30.450.40">
    <property type="match status" value="1"/>
</dbReference>
<dbReference type="SUPFAM" id="SSF55874">
    <property type="entry name" value="ATPase domain of HSP90 chaperone/DNA topoisomerase II/histidine kinase"/>
    <property type="match status" value="1"/>
</dbReference>
<dbReference type="PANTHER" id="PTHR43304:SF1">
    <property type="entry name" value="PAC DOMAIN-CONTAINING PROTEIN"/>
    <property type="match status" value="1"/>
</dbReference>
<dbReference type="CDD" id="cd00082">
    <property type="entry name" value="HisKA"/>
    <property type="match status" value="1"/>
</dbReference>
<dbReference type="Pfam" id="PF02518">
    <property type="entry name" value="HATPase_c"/>
    <property type="match status" value="1"/>
</dbReference>
<keyword evidence="5" id="KW-0418">Kinase</keyword>
<proteinExistence type="predicted"/>
<dbReference type="EMBL" id="JAACJS010000015">
    <property type="protein sequence ID" value="NCI51867.1"/>
    <property type="molecule type" value="Genomic_DNA"/>
</dbReference>
<feature type="domain" description="Histidine kinase" evidence="7">
    <location>
        <begin position="577"/>
        <end position="790"/>
    </location>
</feature>
<dbReference type="InterPro" id="IPR036890">
    <property type="entry name" value="HATPase_C_sf"/>
</dbReference>
<feature type="domain" description="PAS" evidence="8">
    <location>
        <begin position="140"/>
        <end position="191"/>
    </location>
</feature>
<dbReference type="SUPFAM" id="SSF55781">
    <property type="entry name" value="GAF domain-like"/>
    <property type="match status" value="1"/>
</dbReference>
<dbReference type="SUPFAM" id="SSF47384">
    <property type="entry name" value="Homodimeric domain of signal transducing histidine kinase"/>
    <property type="match status" value="1"/>
</dbReference>
<feature type="coiled-coil region" evidence="6">
    <location>
        <begin position="543"/>
        <end position="574"/>
    </location>
</feature>
<dbReference type="SUPFAM" id="SSF55785">
    <property type="entry name" value="PYP-like sensor domain (PAS domain)"/>
    <property type="match status" value="3"/>
</dbReference>
<evidence type="ECO:0000256" key="1">
    <source>
        <dbReference type="ARBA" id="ARBA00000085"/>
    </source>
</evidence>
<dbReference type="PROSITE" id="PS50113">
    <property type="entry name" value="PAC"/>
    <property type="match status" value="1"/>
</dbReference>
<dbReference type="Gene3D" id="3.30.565.10">
    <property type="entry name" value="Histidine kinase-like ATPase, C-terminal domain"/>
    <property type="match status" value="1"/>
</dbReference>
<dbReference type="InterPro" id="IPR013767">
    <property type="entry name" value="PAS_fold"/>
</dbReference>
<dbReference type="InterPro" id="IPR005467">
    <property type="entry name" value="His_kinase_dom"/>
</dbReference>
<keyword evidence="11" id="KW-1185">Reference proteome</keyword>
<dbReference type="Pfam" id="PF00989">
    <property type="entry name" value="PAS"/>
    <property type="match status" value="1"/>
</dbReference>
<dbReference type="InterPro" id="IPR036097">
    <property type="entry name" value="HisK_dim/P_sf"/>
</dbReference>
<evidence type="ECO:0000256" key="4">
    <source>
        <dbReference type="ARBA" id="ARBA00022679"/>
    </source>
</evidence>
<evidence type="ECO:0000256" key="3">
    <source>
        <dbReference type="ARBA" id="ARBA00022553"/>
    </source>
</evidence>
<dbReference type="InterPro" id="IPR000700">
    <property type="entry name" value="PAS-assoc_C"/>
</dbReference>
<keyword evidence="3" id="KW-0597">Phosphoprotein</keyword>
<dbReference type="Pfam" id="PF08447">
    <property type="entry name" value="PAS_3"/>
    <property type="match status" value="1"/>
</dbReference>
<feature type="domain" description="PAS" evidence="8">
    <location>
        <begin position="7"/>
        <end position="45"/>
    </location>
</feature>
<comment type="caution">
    <text evidence="10">The sequence shown here is derived from an EMBL/GenBank/DDBJ whole genome shotgun (WGS) entry which is preliminary data.</text>
</comment>
<name>A0ABX0A1P0_9BACT</name>
<dbReference type="RefSeq" id="WP_161820132.1">
    <property type="nucleotide sequence ID" value="NZ_JAACJS010000015.1"/>
</dbReference>
<sequence>MIHPLVYESFFENSLNALFILKDDGTIVRANRSAVEMFGYTEGEFKQLGRPAFIDTTDPEFIEMIAQRSARGKGRAVITGIRKNGEKFPLEISSVVIKDETGEELTSVIAKDVSQQVGQEQKLKVLLDQSQKLHQKEEDSRMLLESVLDSITDGFFIVDRNWKILFWNKAAENIMRRKEAELIGKDVWEEFPDLKVLQEHIDFKTLFEKNQSVRFREYFPAYRIWADVSAYPSEKNISVYFKDVTEVKNLRTLEQLEREVLEMNARPDSDIGDTLNFYLRQLQEIHKGMICSVQRIRNNKIYNWAAPSLSDRFATMIDGCEVGEGAGSCGTSAFRREKVIVVDIENDPLWSQVKEAAAAEGVKACWSFPLIDSRNEVMGTFAIYYKRIKAPTKEEENTLERAKNLLMIILENRLSMEAVQSSNQNYDMVAKATNDAIWDWNVETDHVNRTGNGLEVLFGYKFEDAENEDNFWNARIHPEDLPRFLKKQADTIRDPSKLYWEDEYRFRKKDGTYAYVFDKGYIIRDKNGKAVRLIGATRDISERKESEALLLELNNRLKQRADELAASNVELERFAYIASHDMQEPLRMITSFLQLFKKKYEDHIDETAEQYIHFAVDGADRMKKLIMDLLEYSRVGSNKGDITEVDTNELLKEVENVFLTRIEEMKATIVIGDLPVIRANRTQMFQLFQNLIGNALKYHTGESPRVEVEGKEEANHFTFSVRDNGIGIKPIFFEKIFVLFQRLHHKNEYSGTGIGLAICKKIVDKHGGRIWVESEPGKGSCFYFTISKSVDDYRLP</sequence>
<dbReference type="PROSITE" id="PS50109">
    <property type="entry name" value="HIS_KIN"/>
    <property type="match status" value="1"/>
</dbReference>
<dbReference type="InterPro" id="IPR001610">
    <property type="entry name" value="PAC"/>
</dbReference>
<gene>
    <name evidence="10" type="ORF">GWC95_18225</name>
</gene>
<dbReference type="PROSITE" id="PS50112">
    <property type="entry name" value="PAS"/>
    <property type="match status" value="2"/>
</dbReference>
<dbReference type="SMART" id="SM00388">
    <property type="entry name" value="HisKA"/>
    <property type="match status" value="1"/>
</dbReference>
<evidence type="ECO:0000256" key="5">
    <source>
        <dbReference type="ARBA" id="ARBA00022777"/>
    </source>
</evidence>
<evidence type="ECO:0000259" key="7">
    <source>
        <dbReference type="PROSITE" id="PS50109"/>
    </source>
</evidence>
<dbReference type="EC" id="2.7.13.3" evidence="2"/>
<dbReference type="NCBIfam" id="TIGR00229">
    <property type="entry name" value="sensory_box"/>
    <property type="match status" value="3"/>
</dbReference>
<keyword evidence="4" id="KW-0808">Transferase</keyword>
<dbReference type="SMART" id="SM00086">
    <property type="entry name" value="PAC"/>
    <property type="match status" value="2"/>
</dbReference>
<accession>A0ABX0A1P0</accession>